<dbReference type="EMBL" id="JAIWYP010000010">
    <property type="protein sequence ID" value="KAH3746349.1"/>
    <property type="molecule type" value="Genomic_DNA"/>
</dbReference>
<name>A0A9D4I346_DREPO</name>
<proteinExistence type="predicted"/>
<evidence type="ECO:0000313" key="2">
    <source>
        <dbReference type="EMBL" id="KAH3746349.1"/>
    </source>
</evidence>
<organism evidence="2 3">
    <name type="scientific">Dreissena polymorpha</name>
    <name type="common">Zebra mussel</name>
    <name type="synonym">Mytilus polymorpha</name>
    <dbReference type="NCBI Taxonomy" id="45954"/>
    <lineage>
        <taxon>Eukaryota</taxon>
        <taxon>Metazoa</taxon>
        <taxon>Spiralia</taxon>
        <taxon>Lophotrochozoa</taxon>
        <taxon>Mollusca</taxon>
        <taxon>Bivalvia</taxon>
        <taxon>Autobranchia</taxon>
        <taxon>Heteroconchia</taxon>
        <taxon>Euheterodonta</taxon>
        <taxon>Imparidentia</taxon>
        <taxon>Neoheterodontei</taxon>
        <taxon>Myida</taxon>
        <taxon>Dreissenoidea</taxon>
        <taxon>Dreissenidae</taxon>
        <taxon>Dreissena</taxon>
    </lineage>
</organism>
<reference evidence="2" key="1">
    <citation type="journal article" date="2019" name="bioRxiv">
        <title>The Genome of the Zebra Mussel, Dreissena polymorpha: A Resource for Invasive Species Research.</title>
        <authorList>
            <person name="McCartney M.A."/>
            <person name="Auch B."/>
            <person name="Kono T."/>
            <person name="Mallez S."/>
            <person name="Zhang Y."/>
            <person name="Obille A."/>
            <person name="Becker A."/>
            <person name="Abrahante J.E."/>
            <person name="Garbe J."/>
            <person name="Badalamenti J.P."/>
            <person name="Herman A."/>
            <person name="Mangelson H."/>
            <person name="Liachko I."/>
            <person name="Sullivan S."/>
            <person name="Sone E.D."/>
            <person name="Koren S."/>
            <person name="Silverstein K.A.T."/>
            <person name="Beckman K.B."/>
            <person name="Gohl D.M."/>
        </authorList>
    </citation>
    <scope>NUCLEOTIDE SEQUENCE</scope>
    <source>
        <strain evidence="2">Duluth1</strain>
        <tissue evidence="2">Whole animal</tissue>
    </source>
</reference>
<gene>
    <name evidence="2" type="ORF">DPMN_180756</name>
</gene>
<feature type="region of interest" description="Disordered" evidence="1">
    <location>
        <begin position="43"/>
        <end position="62"/>
    </location>
</feature>
<evidence type="ECO:0000313" key="3">
    <source>
        <dbReference type="Proteomes" id="UP000828390"/>
    </source>
</evidence>
<reference evidence="2" key="2">
    <citation type="submission" date="2020-11" db="EMBL/GenBank/DDBJ databases">
        <authorList>
            <person name="McCartney M.A."/>
            <person name="Auch B."/>
            <person name="Kono T."/>
            <person name="Mallez S."/>
            <person name="Becker A."/>
            <person name="Gohl D.M."/>
            <person name="Silverstein K.A.T."/>
            <person name="Koren S."/>
            <person name="Bechman K.B."/>
            <person name="Herman A."/>
            <person name="Abrahante J.E."/>
            <person name="Garbe J."/>
        </authorList>
    </citation>
    <scope>NUCLEOTIDE SEQUENCE</scope>
    <source>
        <strain evidence="2">Duluth1</strain>
        <tissue evidence="2">Whole animal</tissue>
    </source>
</reference>
<dbReference type="AlphaFoldDB" id="A0A9D4I346"/>
<sequence length="62" mass="6560">MGQQRVEYCAITPTRNESNSDGDSAHVRRREPVCACAVQPVQSAAPDGGATVRQEGDVDEGS</sequence>
<keyword evidence="3" id="KW-1185">Reference proteome</keyword>
<dbReference type="Proteomes" id="UP000828390">
    <property type="component" value="Unassembled WGS sequence"/>
</dbReference>
<accession>A0A9D4I346</accession>
<comment type="caution">
    <text evidence="2">The sequence shown here is derived from an EMBL/GenBank/DDBJ whole genome shotgun (WGS) entry which is preliminary data.</text>
</comment>
<evidence type="ECO:0000256" key="1">
    <source>
        <dbReference type="SAM" id="MobiDB-lite"/>
    </source>
</evidence>
<protein>
    <submittedName>
        <fullName evidence="2">Uncharacterized protein</fullName>
    </submittedName>
</protein>